<organism evidence="3 4">
    <name type="scientific">Methanobacterium formicicum</name>
    <dbReference type="NCBI Taxonomy" id="2162"/>
    <lineage>
        <taxon>Archaea</taxon>
        <taxon>Methanobacteriati</taxon>
        <taxon>Methanobacteriota</taxon>
        <taxon>Methanomada group</taxon>
        <taxon>Methanobacteria</taxon>
        <taxon>Methanobacteriales</taxon>
        <taxon>Methanobacteriaceae</taxon>
        <taxon>Methanobacterium</taxon>
    </lineage>
</organism>
<dbReference type="KEGG" id="mfc:BRM9_1071"/>
<evidence type="ECO:0000313" key="3">
    <source>
        <dbReference type="EMBL" id="AIS31887.1"/>
    </source>
</evidence>
<proteinExistence type="predicted"/>
<feature type="transmembrane region" description="Helical" evidence="2">
    <location>
        <begin position="20"/>
        <end position="41"/>
    </location>
</feature>
<evidence type="ECO:0000313" key="4">
    <source>
        <dbReference type="Proteomes" id="UP000029661"/>
    </source>
</evidence>
<evidence type="ECO:0000256" key="1">
    <source>
        <dbReference type="SAM" id="MobiDB-lite"/>
    </source>
</evidence>
<protein>
    <recommendedName>
        <fullName evidence="5">DUF2149 domain-containing protein</fullName>
    </recommendedName>
</protein>
<gene>
    <name evidence="3" type="ORF">BRM9_1071</name>
</gene>
<sequence>MYKKRRFLDDDGEDPTSGIINMTDCMLVLAVGFLVFAILALQSNPTLITSSTQGPTQDTVTVSTGETLNKTLDNQSGSGNGYQQMGTVYKDPETGKLVLVS</sequence>
<keyword evidence="2" id="KW-1133">Transmembrane helix</keyword>
<keyword evidence="2" id="KW-0812">Transmembrane</keyword>
<dbReference type="STRING" id="2162.BRM9_1071"/>
<dbReference type="InterPro" id="IPR018676">
    <property type="entry name" value="DUF2149"/>
</dbReference>
<evidence type="ECO:0000256" key="2">
    <source>
        <dbReference type="SAM" id="Phobius"/>
    </source>
</evidence>
<name>A0A089ZCY1_METFO</name>
<feature type="region of interest" description="Disordered" evidence="1">
    <location>
        <begin position="69"/>
        <end position="88"/>
    </location>
</feature>
<dbReference type="GeneID" id="24792227"/>
<dbReference type="Proteomes" id="UP000029661">
    <property type="component" value="Chromosome"/>
</dbReference>
<accession>A0A089ZCY1</accession>
<dbReference type="RefSeq" id="WP_052399969.1">
    <property type="nucleotide sequence ID" value="NZ_CP006933.1"/>
</dbReference>
<dbReference type="EMBL" id="CP006933">
    <property type="protein sequence ID" value="AIS31887.1"/>
    <property type="molecule type" value="Genomic_DNA"/>
</dbReference>
<feature type="compositionally biased region" description="Polar residues" evidence="1">
    <location>
        <begin position="69"/>
        <end position="86"/>
    </location>
</feature>
<dbReference type="Pfam" id="PF09919">
    <property type="entry name" value="DUF2149"/>
    <property type="match status" value="1"/>
</dbReference>
<reference evidence="3 4" key="1">
    <citation type="submission" date="2013-12" db="EMBL/GenBank/DDBJ databases">
        <title>The complete genome sequence of Methanobacterium sp. BRM9.</title>
        <authorList>
            <consortium name="Pastoral Greenhouse Gas Research Consortium"/>
            <person name="Kelly W.J."/>
            <person name="Leahy S.C."/>
            <person name="Perry R."/>
            <person name="Li D."/>
            <person name="Altermann E."/>
            <person name="Lambie S.C."/>
            <person name="Attwood G.T."/>
        </authorList>
    </citation>
    <scope>NUCLEOTIDE SEQUENCE [LARGE SCALE GENOMIC DNA]</scope>
    <source>
        <strain evidence="3 4">BRM9</strain>
    </source>
</reference>
<evidence type="ECO:0008006" key="5">
    <source>
        <dbReference type="Google" id="ProtNLM"/>
    </source>
</evidence>
<keyword evidence="2" id="KW-0472">Membrane</keyword>
<dbReference type="AlphaFoldDB" id="A0A089ZCY1"/>